<sequence length="278" mass="32559">MGILNDKQLEDIRILQQECEREDFTLKLNWETLRSRNGVNKNDFLHYDGLKLVGFLGLYDFGSKVEMCGMVHPEFRRQGIFTKLLDDAIRSAMERNYKSIILNSPAQSHSGTGFLKQLPCEFAFSEFQMKWSGTELDDYEDAVVRPSRREDEETEIQLDIQCFQFTEKEARDYYQRILHEDTLKTMMIEKDGCPVGKIRVDQSGREAWIYGFSILPEYQGKGLGRKVLKKVVAEQCQLGYDIFLEVEATNEHALRLYESCGFKTIQRQDYYQYKGLQR</sequence>
<dbReference type="PROSITE" id="PS51186">
    <property type="entry name" value="GNAT"/>
    <property type="match status" value="2"/>
</dbReference>
<dbReference type="EC" id="2.3.1.-" evidence="4"/>
<comment type="caution">
    <text evidence="4">The sequence shown here is derived from an EMBL/GenBank/DDBJ whole genome shotgun (WGS) entry which is preliminary data.</text>
</comment>
<dbReference type="RefSeq" id="WP_289319441.1">
    <property type="nucleotide sequence ID" value="NZ_JAUCEY010000008.1"/>
</dbReference>
<accession>A0AAW7IAY8</accession>
<dbReference type="InterPro" id="IPR050680">
    <property type="entry name" value="YpeA/RimI_acetyltransf"/>
</dbReference>
<keyword evidence="1 4" id="KW-0808">Transferase</keyword>
<dbReference type="PANTHER" id="PTHR43420">
    <property type="entry name" value="ACETYLTRANSFERASE"/>
    <property type="match status" value="1"/>
</dbReference>
<dbReference type="Gene3D" id="3.40.630.30">
    <property type="match status" value="2"/>
</dbReference>
<dbReference type="Proteomes" id="UP001234602">
    <property type="component" value="Unassembled WGS sequence"/>
</dbReference>
<dbReference type="Pfam" id="PF00583">
    <property type="entry name" value="Acetyltransf_1"/>
    <property type="match status" value="2"/>
</dbReference>
<dbReference type="InterPro" id="IPR000182">
    <property type="entry name" value="GNAT_dom"/>
</dbReference>
<keyword evidence="2 4" id="KW-0012">Acyltransferase</keyword>
<evidence type="ECO:0000313" key="5">
    <source>
        <dbReference type="Proteomes" id="UP001234602"/>
    </source>
</evidence>
<feature type="domain" description="N-acetyltransferase" evidence="3">
    <location>
        <begin position="1"/>
        <end position="146"/>
    </location>
</feature>
<dbReference type="InterPro" id="IPR016181">
    <property type="entry name" value="Acyl_CoA_acyltransferase"/>
</dbReference>
<gene>
    <name evidence="4" type="ORF">QUF89_05245</name>
</gene>
<protein>
    <submittedName>
        <fullName evidence="4">GNAT family N-acetyltransferase</fullName>
        <ecNumber evidence="4">2.3.1.-</ecNumber>
    </submittedName>
</protein>
<dbReference type="SUPFAM" id="SSF55729">
    <property type="entry name" value="Acyl-CoA N-acyltransferases (Nat)"/>
    <property type="match status" value="2"/>
</dbReference>
<evidence type="ECO:0000313" key="4">
    <source>
        <dbReference type="EMBL" id="MDM5451634.1"/>
    </source>
</evidence>
<evidence type="ECO:0000256" key="1">
    <source>
        <dbReference type="ARBA" id="ARBA00022679"/>
    </source>
</evidence>
<organism evidence="4 5">
    <name type="scientific">Peribacillus simplex</name>
    <dbReference type="NCBI Taxonomy" id="1478"/>
    <lineage>
        <taxon>Bacteria</taxon>
        <taxon>Bacillati</taxon>
        <taxon>Bacillota</taxon>
        <taxon>Bacilli</taxon>
        <taxon>Bacillales</taxon>
        <taxon>Bacillaceae</taxon>
        <taxon>Peribacillus</taxon>
    </lineage>
</organism>
<reference evidence="4" key="1">
    <citation type="submission" date="2023-06" db="EMBL/GenBank/DDBJ databases">
        <title>Comparative genomics of Bacillaceae isolates and their secondary metabolite potential.</title>
        <authorList>
            <person name="Song L."/>
            <person name="Nielsen L.J."/>
            <person name="Mohite O."/>
            <person name="Xu X."/>
            <person name="Weber T."/>
            <person name="Kovacs A.T."/>
        </authorList>
    </citation>
    <scope>NUCLEOTIDE SEQUENCE</scope>
    <source>
        <strain evidence="4">D8_B_37</strain>
    </source>
</reference>
<dbReference type="CDD" id="cd04301">
    <property type="entry name" value="NAT_SF"/>
    <property type="match status" value="2"/>
</dbReference>
<dbReference type="EMBL" id="JAUCEY010000008">
    <property type="protein sequence ID" value="MDM5451634.1"/>
    <property type="molecule type" value="Genomic_DNA"/>
</dbReference>
<evidence type="ECO:0000259" key="3">
    <source>
        <dbReference type="PROSITE" id="PS51186"/>
    </source>
</evidence>
<feature type="domain" description="N-acetyltransferase" evidence="3">
    <location>
        <begin position="142"/>
        <end position="278"/>
    </location>
</feature>
<evidence type="ECO:0000256" key="2">
    <source>
        <dbReference type="ARBA" id="ARBA00023315"/>
    </source>
</evidence>
<dbReference type="AlphaFoldDB" id="A0AAW7IAY8"/>
<dbReference type="GO" id="GO:0016747">
    <property type="term" value="F:acyltransferase activity, transferring groups other than amino-acyl groups"/>
    <property type="evidence" value="ECO:0007669"/>
    <property type="project" value="InterPro"/>
</dbReference>
<proteinExistence type="predicted"/>
<name>A0AAW7IAY8_9BACI</name>